<evidence type="ECO:0000313" key="7">
    <source>
        <dbReference type="Proteomes" id="UP000232673"/>
    </source>
</evidence>
<dbReference type="InterPro" id="IPR008162">
    <property type="entry name" value="Pyrophosphatase"/>
</dbReference>
<evidence type="ECO:0000256" key="4">
    <source>
        <dbReference type="ARBA" id="ARBA00022801"/>
    </source>
</evidence>
<dbReference type="GO" id="GO:0006796">
    <property type="term" value="P:phosphate-containing compound metabolic process"/>
    <property type="evidence" value="ECO:0007669"/>
    <property type="project" value="InterPro"/>
</dbReference>
<evidence type="ECO:0000256" key="3">
    <source>
        <dbReference type="ARBA" id="ARBA00022723"/>
    </source>
</evidence>
<comment type="caution">
    <text evidence="6">The sequence shown here is derived from an EMBL/GenBank/DDBJ whole genome shotgun (WGS) entry which is preliminary data.</text>
</comment>
<dbReference type="GO" id="GO:0004427">
    <property type="term" value="F:inorganic diphosphate phosphatase activity"/>
    <property type="evidence" value="ECO:0007669"/>
    <property type="project" value="UniProtKB-EC"/>
</dbReference>
<dbReference type="Proteomes" id="UP000232673">
    <property type="component" value="Unassembled WGS sequence"/>
</dbReference>
<evidence type="ECO:0000313" key="6">
    <source>
        <dbReference type="EMBL" id="PKD16568.1"/>
    </source>
</evidence>
<accession>A0A2N0TPD6</accession>
<dbReference type="STRING" id="447422.SAMN05660903_01941"/>
<sequence length="201" mass="22769">MKIFRFTIYLGIFLIFSSCKTPEDLGKLPTKTSNGNYRAVIEIPAGTNKKIEYHKSKKKFLVDQRDGKDRIINFLPYPGNYGFIPSTFSDPEQGGDGDAVDVLVLGESQKTGSIVEIIPIAVVKLIDENELDFKIIAIPAELNDQIISIENYKTFSSDYPEVIKILESWFTYYDKSQVLEIEGWGDETEAISEIEKWIAEP</sequence>
<dbReference type="PANTHER" id="PTHR10286">
    <property type="entry name" value="INORGANIC PYROPHOSPHATASE"/>
    <property type="match status" value="1"/>
</dbReference>
<dbReference type="PROSITE" id="PS51257">
    <property type="entry name" value="PROKAR_LIPOPROTEIN"/>
    <property type="match status" value="1"/>
</dbReference>
<comment type="cofactor">
    <cofactor evidence="1">
        <name>Mg(2+)</name>
        <dbReference type="ChEBI" id="CHEBI:18420"/>
    </cofactor>
</comment>
<dbReference type="GO" id="GO:0000287">
    <property type="term" value="F:magnesium ion binding"/>
    <property type="evidence" value="ECO:0007669"/>
    <property type="project" value="InterPro"/>
</dbReference>
<dbReference type="GO" id="GO:0005737">
    <property type="term" value="C:cytoplasm"/>
    <property type="evidence" value="ECO:0007669"/>
    <property type="project" value="InterPro"/>
</dbReference>
<protein>
    <recommendedName>
        <fullName evidence="2">inorganic diphosphatase</fullName>
        <ecNumber evidence="2">3.6.1.1</ecNumber>
    </recommendedName>
</protein>
<proteinExistence type="predicted"/>
<dbReference type="Gene3D" id="3.90.80.10">
    <property type="entry name" value="Inorganic pyrophosphatase"/>
    <property type="match status" value="1"/>
</dbReference>
<name>A0A2N0TPD6_9FLAO</name>
<reference evidence="6 7" key="1">
    <citation type="submission" date="2015-10" db="EMBL/GenBank/DDBJ databases">
        <title>Draft genome sequence of Salegentibacter salinarum KCTC 12975.</title>
        <authorList>
            <person name="Lin W."/>
            <person name="Zheng Q."/>
        </authorList>
    </citation>
    <scope>NUCLEOTIDE SEQUENCE [LARGE SCALE GENOMIC DNA]</scope>
    <source>
        <strain evidence="6 7">KCTC 12975</strain>
    </source>
</reference>
<dbReference type="RefSeq" id="WP_079713004.1">
    <property type="nucleotide sequence ID" value="NZ_FUZC01000006.1"/>
</dbReference>
<dbReference type="InterPro" id="IPR036649">
    <property type="entry name" value="Pyrophosphatase_sf"/>
</dbReference>
<keyword evidence="5" id="KW-0460">Magnesium</keyword>
<gene>
    <name evidence="6" type="ORF">APR41_09535</name>
</gene>
<dbReference type="Pfam" id="PF00719">
    <property type="entry name" value="Pyrophosphatase"/>
    <property type="match status" value="1"/>
</dbReference>
<dbReference type="EC" id="3.6.1.1" evidence="2"/>
<organism evidence="6 7">
    <name type="scientific">Salegentibacter salinarum</name>
    <dbReference type="NCBI Taxonomy" id="447422"/>
    <lineage>
        <taxon>Bacteria</taxon>
        <taxon>Pseudomonadati</taxon>
        <taxon>Bacteroidota</taxon>
        <taxon>Flavobacteriia</taxon>
        <taxon>Flavobacteriales</taxon>
        <taxon>Flavobacteriaceae</taxon>
        <taxon>Salegentibacter</taxon>
    </lineage>
</organism>
<evidence type="ECO:0000256" key="1">
    <source>
        <dbReference type="ARBA" id="ARBA00001946"/>
    </source>
</evidence>
<dbReference type="AlphaFoldDB" id="A0A2N0TPD6"/>
<dbReference type="OrthoDB" id="5187599at2"/>
<keyword evidence="7" id="KW-1185">Reference proteome</keyword>
<evidence type="ECO:0000256" key="5">
    <source>
        <dbReference type="ARBA" id="ARBA00022842"/>
    </source>
</evidence>
<keyword evidence="3" id="KW-0479">Metal-binding</keyword>
<evidence type="ECO:0000256" key="2">
    <source>
        <dbReference type="ARBA" id="ARBA00012146"/>
    </source>
</evidence>
<keyword evidence="4" id="KW-0378">Hydrolase</keyword>
<dbReference type="SUPFAM" id="SSF50324">
    <property type="entry name" value="Inorganic pyrophosphatase"/>
    <property type="match status" value="1"/>
</dbReference>
<dbReference type="EMBL" id="LKTS01000046">
    <property type="protein sequence ID" value="PKD16568.1"/>
    <property type="molecule type" value="Genomic_DNA"/>
</dbReference>